<evidence type="ECO:0000256" key="1">
    <source>
        <dbReference type="SAM" id="MobiDB-lite"/>
    </source>
</evidence>
<accession>A0AAD4BYG9</accession>
<dbReference type="AlphaFoldDB" id="A0AAD4BYG9"/>
<dbReference type="Proteomes" id="UP001194468">
    <property type="component" value="Unassembled WGS sequence"/>
</dbReference>
<reference evidence="2" key="1">
    <citation type="submission" date="2019-10" db="EMBL/GenBank/DDBJ databases">
        <authorList>
            <consortium name="DOE Joint Genome Institute"/>
            <person name="Kuo A."/>
            <person name="Miyauchi S."/>
            <person name="Kiss E."/>
            <person name="Drula E."/>
            <person name="Kohler A."/>
            <person name="Sanchez-Garcia M."/>
            <person name="Andreopoulos B."/>
            <person name="Barry K.W."/>
            <person name="Bonito G."/>
            <person name="Buee M."/>
            <person name="Carver A."/>
            <person name="Chen C."/>
            <person name="Cichocki N."/>
            <person name="Clum A."/>
            <person name="Culley D."/>
            <person name="Crous P.W."/>
            <person name="Fauchery L."/>
            <person name="Girlanda M."/>
            <person name="Hayes R."/>
            <person name="Keri Z."/>
            <person name="LaButti K."/>
            <person name="Lipzen A."/>
            <person name="Lombard V."/>
            <person name="Magnuson J."/>
            <person name="Maillard F."/>
            <person name="Morin E."/>
            <person name="Murat C."/>
            <person name="Nolan M."/>
            <person name="Ohm R."/>
            <person name="Pangilinan J."/>
            <person name="Pereira M."/>
            <person name="Perotto S."/>
            <person name="Peter M."/>
            <person name="Riley R."/>
            <person name="Sitrit Y."/>
            <person name="Stielow B."/>
            <person name="Szollosi G."/>
            <person name="Zifcakova L."/>
            <person name="Stursova M."/>
            <person name="Spatafora J.W."/>
            <person name="Tedersoo L."/>
            <person name="Vaario L.-M."/>
            <person name="Yamada A."/>
            <person name="Yan M."/>
            <person name="Wang P."/>
            <person name="Xu J."/>
            <person name="Bruns T."/>
            <person name="Baldrian P."/>
            <person name="Vilgalys R."/>
            <person name="Henrissat B."/>
            <person name="Grigoriev I.V."/>
            <person name="Hibbett D."/>
            <person name="Nagy L.G."/>
            <person name="Martin F.M."/>
        </authorList>
    </citation>
    <scope>NUCLEOTIDE SEQUENCE</scope>
    <source>
        <strain evidence="2">BED1</strain>
    </source>
</reference>
<organism evidence="2 3">
    <name type="scientific">Boletus edulis BED1</name>
    <dbReference type="NCBI Taxonomy" id="1328754"/>
    <lineage>
        <taxon>Eukaryota</taxon>
        <taxon>Fungi</taxon>
        <taxon>Dikarya</taxon>
        <taxon>Basidiomycota</taxon>
        <taxon>Agaricomycotina</taxon>
        <taxon>Agaricomycetes</taxon>
        <taxon>Agaricomycetidae</taxon>
        <taxon>Boletales</taxon>
        <taxon>Boletineae</taxon>
        <taxon>Boletaceae</taxon>
        <taxon>Boletoideae</taxon>
        <taxon>Boletus</taxon>
    </lineage>
</organism>
<feature type="region of interest" description="Disordered" evidence="1">
    <location>
        <begin position="17"/>
        <end position="91"/>
    </location>
</feature>
<gene>
    <name evidence="2" type="ORF">L210DRAFT_3535416</name>
</gene>
<dbReference type="EMBL" id="WHUW01000008">
    <property type="protein sequence ID" value="KAF8443295.1"/>
    <property type="molecule type" value="Genomic_DNA"/>
</dbReference>
<comment type="caution">
    <text evidence="2">The sequence shown here is derived from an EMBL/GenBank/DDBJ whole genome shotgun (WGS) entry which is preliminary data.</text>
</comment>
<name>A0AAD4BYG9_BOLED</name>
<proteinExistence type="predicted"/>
<evidence type="ECO:0000313" key="3">
    <source>
        <dbReference type="Proteomes" id="UP001194468"/>
    </source>
</evidence>
<keyword evidence="3" id="KW-1185">Reference proteome</keyword>
<sequence length="91" mass="10049">MRCRFLVMGIETRKSTLGDRGVDAGVSAPTSRGPHDCYEAPRISASRTDTTADQRKNKRCVRQRRVANPQEQRFGTVGPNCPSASPMPVFL</sequence>
<feature type="compositionally biased region" description="Basic residues" evidence="1">
    <location>
        <begin position="56"/>
        <end position="65"/>
    </location>
</feature>
<reference evidence="2" key="2">
    <citation type="journal article" date="2020" name="Nat. Commun.">
        <title>Large-scale genome sequencing of mycorrhizal fungi provides insights into the early evolution of symbiotic traits.</title>
        <authorList>
            <person name="Miyauchi S."/>
            <person name="Kiss E."/>
            <person name="Kuo A."/>
            <person name="Drula E."/>
            <person name="Kohler A."/>
            <person name="Sanchez-Garcia M."/>
            <person name="Morin E."/>
            <person name="Andreopoulos B."/>
            <person name="Barry K.W."/>
            <person name="Bonito G."/>
            <person name="Buee M."/>
            <person name="Carver A."/>
            <person name="Chen C."/>
            <person name="Cichocki N."/>
            <person name="Clum A."/>
            <person name="Culley D."/>
            <person name="Crous P.W."/>
            <person name="Fauchery L."/>
            <person name="Girlanda M."/>
            <person name="Hayes R.D."/>
            <person name="Keri Z."/>
            <person name="LaButti K."/>
            <person name="Lipzen A."/>
            <person name="Lombard V."/>
            <person name="Magnuson J."/>
            <person name="Maillard F."/>
            <person name="Murat C."/>
            <person name="Nolan M."/>
            <person name="Ohm R.A."/>
            <person name="Pangilinan J."/>
            <person name="Pereira M.F."/>
            <person name="Perotto S."/>
            <person name="Peter M."/>
            <person name="Pfister S."/>
            <person name="Riley R."/>
            <person name="Sitrit Y."/>
            <person name="Stielow J.B."/>
            <person name="Szollosi G."/>
            <person name="Zifcakova L."/>
            <person name="Stursova M."/>
            <person name="Spatafora J.W."/>
            <person name="Tedersoo L."/>
            <person name="Vaario L.M."/>
            <person name="Yamada A."/>
            <person name="Yan M."/>
            <person name="Wang P."/>
            <person name="Xu J."/>
            <person name="Bruns T."/>
            <person name="Baldrian P."/>
            <person name="Vilgalys R."/>
            <person name="Dunand C."/>
            <person name="Henrissat B."/>
            <person name="Grigoriev I.V."/>
            <person name="Hibbett D."/>
            <person name="Nagy L.G."/>
            <person name="Martin F.M."/>
        </authorList>
    </citation>
    <scope>NUCLEOTIDE SEQUENCE</scope>
    <source>
        <strain evidence="2">BED1</strain>
    </source>
</reference>
<protein>
    <submittedName>
        <fullName evidence="2">Uncharacterized protein</fullName>
    </submittedName>
</protein>
<evidence type="ECO:0000313" key="2">
    <source>
        <dbReference type="EMBL" id="KAF8443295.1"/>
    </source>
</evidence>